<dbReference type="PANTHER" id="PTHR40980:SF4">
    <property type="entry name" value="TONB-DEPENDENT RECEPTOR-LIKE BETA-BARREL DOMAIN-CONTAINING PROTEIN"/>
    <property type="match status" value="1"/>
</dbReference>
<dbReference type="EMBL" id="CP044016">
    <property type="protein sequence ID" value="QES87629.1"/>
    <property type="molecule type" value="Genomic_DNA"/>
</dbReference>
<feature type="domain" description="Outer membrane protein beta-barrel" evidence="1">
    <location>
        <begin position="371"/>
        <end position="769"/>
    </location>
</feature>
<dbReference type="InterPro" id="IPR037066">
    <property type="entry name" value="Plug_dom_sf"/>
</dbReference>
<dbReference type="Pfam" id="PF14905">
    <property type="entry name" value="OMP_b-brl_3"/>
    <property type="match status" value="1"/>
</dbReference>
<dbReference type="OrthoDB" id="905812at2"/>
<dbReference type="InterPro" id="IPR041700">
    <property type="entry name" value="OMP_b-brl_3"/>
</dbReference>
<dbReference type="AlphaFoldDB" id="A0A5P2G0H4"/>
<dbReference type="SUPFAM" id="SSF56935">
    <property type="entry name" value="Porins"/>
    <property type="match status" value="1"/>
</dbReference>
<protein>
    <submittedName>
        <fullName evidence="2">TonB-dependent receptor</fullName>
    </submittedName>
</protein>
<evidence type="ECO:0000259" key="1">
    <source>
        <dbReference type="Pfam" id="PF14905"/>
    </source>
</evidence>
<reference evidence="2 3" key="1">
    <citation type="submission" date="2019-09" db="EMBL/GenBank/DDBJ databases">
        <title>Complete genome sequence of Arachidicoccus sp. B3-10 isolated from apple orchard soil.</title>
        <authorList>
            <person name="Kim H.S."/>
            <person name="Han K.-I."/>
            <person name="Suh M.K."/>
            <person name="Lee K.C."/>
            <person name="Eom M.K."/>
            <person name="Kim J.-S."/>
            <person name="Kang S.W."/>
            <person name="Sin Y."/>
            <person name="Lee J.-S."/>
        </authorList>
    </citation>
    <scope>NUCLEOTIDE SEQUENCE [LARGE SCALE GENOMIC DNA]</scope>
    <source>
        <strain evidence="2 3">B3-10</strain>
    </source>
</reference>
<evidence type="ECO:0000313" key="2">
    <source>
        <dbReference type="EMBL" id="QES87629.1"/>
    </source>
</evidence>
<keyword evidence="3" id="KW-1185">Reference proteome</keyword>
<name>A0A5P2G0H4_9BACT</name>
<evidence type="ECO:0000313" key="3">
    <source>
        <dbReference type="Proteomes" id="UP000292424"/>
    </source>
</evidence>
<proteinExistence type="predicted"/>
<dbReference type="RefSeq" id="WP_131328518.1">
    <property type="nucleotide sequence ID" value="NZ_CP044016.1"/>
</dbReference>
<keyword evidence="2" id="KW-0675">Receptor</keyword>
<dbReference type="KEGG" id="arac:E0W69_002740"/>
<dbReference type="Proteomes" id="UP000292424">
    <property type="component" value="Chromosome"/>
</dbReference>
<dbReference type="PANTHER" id="PTHR40980">
    <property type="entry name" value="PLUG DOMAIN-CONTAINING PROTEIN"/>
    <property type="match status" value="1"/>
</dbReference>
<gene>
    <name evidence="2" type="ORF">E0W69_002740</name>
</gene>
<accession>A0A5P2G0H4</accession>
<dbReference type="Gene3D" id="2.170.130.10">
    <property type="entry name" value="TonB-dependent receptor, plug domain"/>
    <property type="match status" value="1"/>
</dbReference>
<organism evidence="2 3">
    <name type="scientific">Rhizosphaericola mali</name>
    <dbReference type="NCBI Taxonomy" id="2545455"/>
    <lineage>
        <taxon>Bacteria</taxon>
        <taxon>Pseudomonadati</taxon>
        <taxon>Bacteroidota</taxon>
        <taxon>Chitinophagia</taxon>
        <taxon>Chitinophagales</taxon>
        <taxon>Chitinophagaceae</taxon>
        <taxon>Rhizosphaericola</taxon>
    </lineage>
</organism>
<dbReference type="SUPFAM" id="SSF49478">
    <property type="entry name" value="Cna protein B-type domain"/>
    <property type="match status" value="1"/>
</dbReference>
<sequence>MNSFKLILIFVGLALLGKGQSLKVIVSSNEHTISGIDLQLFNGNKIIGSSTTDSFGICIFSGLKPLDYKIKVVSSLYVMDSFFIRLNIDTSIEIHLKLNNHKLQEVVVNSQKPSIQRKIDRLIFNIADNVNYIGDNLLSVLSKLPKINVDENSIAIIGKGDVSIMINDKIVPIPNGNSLIAFLKSIPASRIDHIEVMTNPPSIYSAEGNGGIINIILKKNKDKGITGSIQSTFFKGKYINIVPSVNLNYNTSKYKYFLNVTPGIGAQENVIISNLRNQISNRVTNERNKTLSNFLMVSGGMETEIDKINTISASMNYMVSYPKQSSSIQSIFTNQENIIDSLSKQTNISKTWVETISGNLHYTLSFDSISRRKLTIDADLSQNKARIPVFIDNEIYNGLVSQNIISKKGKYSNSTPNTVLFSLNTLIHYPIKKIDFSFGLRFSFVSSEINTELNTNSIMSLNPPFNNYFHYNENTQAFFANMSTDITRKLSLQTGVRLENTFTTSIPNHREDSSYSYNYLNAFPTIYLLYKAGDHYLNINYGRRISRPNMSSFNPNLRYIDDYTYIQGNQYLKPTISNSIEISDTYKNNLIFSTTYSFSNHGIGSIPIIESDSKTVINRQFNYLSVRSLNIELLYILKTFKWLQSSSSLVYYYNKTYSDLDFTNSDITGWGGAFTINSSFFFNKIKTIKSGVYFKYNFSSVNQIYRIPHYYFIDWSGQYTFPNKKTSLGIRVSDIFKSRRIMNSYILNNISYDRLSFSDTRRIYLTFQYNFGNLRLKGAKAYKGVEDSRIGN</sequence>